<keyword evidence="3" id="KW-1185">Reference proteome</keyword>
<sequence>MTAKWERVGANVRFVTFARGVAFVCAAAVAVIILAGLGETLLLLVAFLLVWGLLAVRLSLMGLYATASDVRRRGVLSTQTMPWSSVSSVSDTQIVMKDGSTWAVPAEAVAGLRARLSAD</sequence>
<proteinExistence type="predicted"/>
<organism evidence="2 3">
    <name type="scientific">Kibdelosporangium philippinense</name>
    <dbReference type="NCBI Taxonomy" id="211113"/>
    <lineage>
        <taxon>Bacteria</taxon>
        <taxon>Bacillati</taxon>
        <taxon>Actinomycetota</taxon>
        <taxon>Actinomycetes</taxon>
        <taxon>Pseudonocardiales</taxon>
        <taxon>Pseudonocardiaceae</taxon>
        <taxon>Kibdelosporangium</taxon>
    </lineage>
</organism>
<feature type="transmembrane region" description="Helical" evidence="1">
    <location>
        <begin position="41"/>
        <end position="64"/>
    </location>
</feature>
<keyword evidence="1" id="KW-0812">Transmembrane</keyword>
<accession>A0ABS8ZKN8</accession>
<dbReference type="Proteomes" id="UP001521150">
    <property type="component" value="Unassembled WGS sequence"/>
</dbReference>
<evidence type="ECO:0008006" key="4">
    <source>
        <dbReference type="Google" id="ProtNLM"/>
    </source>
</evidence>
<name>A0ABS8ZKN8_9PSEU</name>
<evidence type="ECO:0000313" key="3">
    <source>
        <dbReference type="Proteomes" id="UP001521150"/>
    </source>
</evidence>
<evidence type="ECO:0000256" key="1">
    <source>
        <dbReference type="SAM" id="Phobius"/>
    </source>
</evidence>
<keyword evidence="1" id="KW-0472">Membrane</keyword>
<protein>
    <recommendedName>
        <fullName evidence="4">PH domain-containing protein</fullName>
    </recommendedName>
</protein>
<feature type="transmembrane region" description="Helical" evidence="1">
    <location>
        <begin position="12"/>
        <end position="35"/>
    </location>
</feature>
<reference evidence="2 3" key="1">
    <citation type="submission" date="2021-12" db="EMBL/GenBank/DDBJ databases">
        <title>Genome sequence of Kibdelosporangium philippinense ATCC 49844.</title>
        <authorList>
            <person name="Fedorov E.A."/>
            <person name="Omeragic M."/>
            <person name="Shalygina K.F."/>
            <person name="Maclea K.S."/>
        </authorList>
    </citation>
    <scope>NUCLEOTIDE SEQUENCE [LARGE SCALE GENOMIC DNA]</scope>
    <source>
        <strain evidence="2 3">ATCC 49844</strain>
    </source>
</reference>
<comment type="caution">
    <text evidence="2">The sequence shown here is derived from an EMBL/GenBank/DDBJ whole genome shotgun (WGS) entry which is preliminary data.</text>
</comment>
<dbReference type="EMBL" id="JAJVCN010000003">
    <property type="protein sequence ID" value="MCE7008363.1"/>
    <property type="molecule type" value="Genomic_DNA"/>
</dbReference>
<gene>
    <name evidence="2" type="ORF">LWC34_36960</name>
</gene>
<evidence type="ECO:0000313" key="2">
    <source>
        <dbReference type="EMBL" id="MCE7008363.1"/>
    </source>
</evidence>
<dbReference type="RefSeq" id="WP_233729874.1">
    <property type="nucleotide sequence ID" value="NZ_JAJVCN010000003.1"/>
</dbReference>
<keyword evidence="1" id="KW-1133">Transmembrane helix</keyword>